<reference evidence="2" key="1">
    <citation type="submission" date="2019-09" db="EMBL/GenBank/DDBJ databases">
        <title>Draft genome information of white flower Hibiscus syriacus.</title>
        <authorList>
            <person name="Kim Y.-M."/>
        </authorList>
    </citation>
    <scope>NUCLEOTIDE SEQUENCE [LARGE SCALE GENOMIC DNA]</scope>
    <source>
        <strain evidence="2">YM2019G1</strain>
    </source>
</reference>
<protein>
    <submittedName>
        <fullName evidence="2">Uncharacterized protein</fullName>
    </submittedName>
</protein>
<sequence length="248" mass="28786">MVTKELELCRKEYDVLRERLTQCDRSAELEKKCSIQKSLDIDQLKSDIENAYAESKQIQQTLNSNVENLSLELQHAQEELAIVKRERDDLSAEIQQLVSETHLSDELQNLKNQLHDMLTERNKLKTQIEELQRCLLEVENLRKDSNDVLMEAKVQVEELSSRLSCMEVKMHNDHVNNGKEMAKQRMRLRGTQAQLDAFRYRYKKAVDESDIMNRNFEEASANLKERLASKAIEVLNLKKQLAAVVGGQ</sequence>
<dbReference type="GO" id="GO:0012505">
    <property type="term" value="C:endomembrane system"/>
    <property type="evidence" value="ECO:0007669"/>
    <property type="project" value="TreeGrafter"/>
</dbReference>
<evidence type="ECO:0000313" key="2">
    <source>
        <dbReference type="EMBL" id="KAE8681912.1"/>
    </source>
</evidence>
<dbReference type="PANTHER" id="PTHR36362:SF3">
    <property type="entry name" value="PROTEIN HOOK HOMOLOG 3-LIKE"/>
    <property type="match status" value="1"/>
</dbReference>
<dbReference type="PANTHER" id="PTHR36362">
    <property type="entry name" value="DNA-DIRECTED RNA POLYMERASE SUBUNIT BETA"/>
    <property type="match status" value="1"/>
</dbReference>
<dbReference type="EMBL" id="VEPZ02001296">
    <property type="protein sequence ID" value="KAE8681912.1"/>
    <property type="molecule type" value="Genomic_DNA"/>
</dbReference>
<evidence type="ECO:0000313" key="3">
    <source>
        <dbReference type="Proteomes" id="UP000436088"/>
    </source>
</evidence>
<feature type="coiled-coil region" evidence="1">
    <location>
        <begin position="41"/>
        <end position="169"/>
    </location>
</feature>
<proteinExistence type="predicted"/>
<comment type="caution">
    <text evidence="2">The sequence shown here is derived from an EMBL/GenBank/DDBJ whole genome shotgun (WGS) entry which is preliminary data.</text>
</comment>
<keyword evidence="1" id="KW-0175">Coiled coil</keyword>
<dbReference type="AlphaFoldDB" id="A0A6A2YS73"/>
<keyword evidence="3" id="KW-1185">Reference proteome</keyword>
<accession>A0A6A2YS73</accession>
<evidence type="ECO:0000256" key="1">
    <source>
        <dbReference type="SAM" id="Coils"/>
    </source>
</evidence>
<dbReference type="Proteomes" id="UP000436088">
    <property type="component" value="Unassembled WGS sequence"/>
</dbReference>
<gene>
    <name evidence="2" type="ORF">F3Y22_tig00111298pilonHSYRG00069</name>
</gene>
<name>A0A6A2YS73_HIBSY</name>
<organism evidence="2 3">
    <name type="scientific">Hibiscus syriacus</name>
    <name type="common">Rose of Sharon</name>
    <dbReference type="NCBI Taxonomy" id="106335"/>
    <lineage>
        <taxon>Eukaryota</taxon>
        <taxon>Viridiplantae</taxon>
        <taxon>Streptophyta</taxon>
        <taxon>Embryophyta</taxon>
        <taxon>Tracheophyta</taxon>
        <taxon>Spermatophyta</taxon>
        <taxon>Magnoliopsida</taxon>
        <taxon>eudicotyledons</taxon>
        <taxon>Gunneridae</taxon>
        <taxon>Pentapetalae</taxon>
        <taxon>rosids</taxon>
        <taxon>malvids</taxon>
        <taxon>Malvales</taxon>
        <taxon>Malvaceae</taxon>
        <taxon>Malvoideae</taxon>
        <taxon>Hibiscus</taxon>
    </lineage>
</organism>